<dbReference type="AlphaFoldDB" id="A0AAV4VCG9"/>
<evidence type="ECO:0000313" key="1">
    <source>
        <dbReference type="EMBL" id="GIY68106.1"/>
    </source>
</evidence>
<evidence type="ECO:0000313" key="2">
    <source>
        <dbReference type="Proteomes" id="UP001054945"/>
    </source>
</evidence>
<name>A0AAV4VCG9_CAEEX</name>
<comment type="caution">
    <text evidence="1">The sequence shown here is derived from an EMBL/GenBank/DDBJ whole genome shotgun (WGS) entry which is preliminary data.</text>
</comment>
<protein>
    <submittedName>
        <fullName evidence="1">Uncharacterized protein</fullName>
    </submittedName>
</protein>
<dbReference type="EMBL" id="BPLR01014327">
    <property type="protein sequence ID" value="GIY68106.1"/>
    <property type="molecule type" value="Genomic_DNA"/>
</dbReference>
<keyword evidence="2" id="KW-1185">Reference proteome</keyword>
<gene>
    <name evidence="1" type="ORF">CEXT_443931</name>
</gene>
<accession>A0AAV4VCG9</accession>
<proteinExistence type="predicted"/>
<sequence length="85" mass="9694">MNMGVGRNLKAMELPGDTGLEGQDRADLLGSLTYFLFLFVHLLVEEERKIVLPEEVVFNIEVCLGCYYGGFRDKVHLFVVYGNFF</sequence>
<dbReference type="Proteomes" id="UP001054945">
    <property type="component" value="Unassembled WGS sequence"/>
</dbReference>
<organism evidence="1 2">
    <name type="scientific">Caerostris extrusa</name>
    <name type="common">Bark spider</name>
    <name type="synonym">Caerostris bankana</name>
    <dbReference type="NCBI Taxonomy" id="172846"/>
    <lineage>
        <taxon>Eukaryota</taxon>
        <taxon>Metazoa</taxon>
        <taxon>Ecdysozoa</taxon>
        <taxon>Arthropoda</taxon>
        <taxon>Chelicerata</taxon>
        <taxon>Arachnida</taxon>
        <taxon>Araneae</taxon>
        <taxon>Araneomorphae</taxon>
        <taxon>Entelegynae</taxon>
        <taxon>Araneoidea</taxon>
        <taxon>Araneidae</taxon>
        <taxon>Caerostris</taxon>
    </lineage>
</organism>
<reference evidence="1 2" key="1">
    <citation type="submission" date="2021-06" db="EMBL/GenBank/DDBJ databases">
        <title>Caerostris extrusa draft genome.</title>
        <authorList>
            <person name="Kono N."/>
            <person name="Arakawa K."/>
        </authorList>
    </citation>
    <scope>NUCLEOTIDE SEQUENCE [LARGE SCALE GENOMIC DNA]</scope>
</reference>